<dbReference type="NCBIfam" id="NF033547">
    <property type="entry name" value="transpos_IS1595"/>
    <property type="match status" value="1"/>
</dbReference>
<organism evidence="2 3">
    <name type="scientific">Bacillus arachidis</name>
    <dbReference type="NCBI Taxonomy" id="2819290"/>
    <lineage>
        <taxon>Bacteria</taxon>
        <taxon>Bacillati</taxon>
        <taxon>Bacillota</taxon>
        <taxon>Bacilli</taxon>
        <taxon>Bacillales</taxon>
        <taxon>Bacillaceae</taxon>
        <taxon>Bacillus</taxon>
    </lineage>
</organism>
<evidence type="ECO:0000313" key="3">
    <source>
        <dbReference type="Proteomes" id="UP000677611"/>
    </source>
</evidence>
<dbReference type="RefSeq" id="WP_208017696.1">
    <property type="nucleotide sequence ID" value="NZ_JAGDQJ010000011.1"/>
</dbReference>
<feature type="domain" description="ISXO2-like transposase" evidence="1">
    <location>
        <begin position="148"/>
        <end position="307"/>
    </location>
</feature>
<dbReference type="InterPro" id="IPR024445">
    <property type="entry name" value="Tnp_ISXO2-like"/>
</dbReference>
<reference evidence="2 3" key="1">
    <citation type="submission" date="2021-03" db="EMBL/GenBank/DDBJ databases">
        <title>Identification of novel Bacillus strains.</title>
        <authorList>
            <person name="Xiao Z."/>
            <person name="Li Y."/>
            <person name="Shen J."/>
        </authorList>
    </citation>
    <scope>NUCLEOTIDE SEQUENCE [LARGE SCALE GENOMIC DNA]</scope>
    <source>
        <strain evidence="2 3">SY8</strain>
    </source>
</reference>
<dbReference type="EMBL" id="JAGDQJ010000011">
    <property type="protein sequence ID" value="MBO1625582.1"/>
    <property type="molecule type" value="Genomic_DNA"/>
</dbReference>
<evidence type="ECO:0000313" key="2">
    <source>
        <dbReference type="EMBL" id="MBO1625582.1"/>
    </source>
</evidence>
<protein>
    <submittedName>
        <fullName evidence="2">IS1595 family transposase</fullName>
    </submittedName>
</protein>
<dbReference type="Proteomes" id="UP000677611">
    <property type="component" value="Unassembled WGS sequence"/>
</dbReference>
<dbReference type="Pfam" id="PF12762">
    <property type="entry name" value="DDE_Tnp_IS1595"/>
    <property type="match status" value="1"/>
</dbReference>
<name>A0ABS3NXB4_9BACI</name>
<proteinExistence type="predicted"/>
<gene>
    <name evidence="2" type="ORF">J4P90_10040</name>
</gene>
<comment type="caution">
    <text evidence="2">The sequence shown here is derived from an EMBL/GenBank/DDBJ whole genome shotgun (WGS) entry which is preliminary data.</text>
</comment>
<keyword evidence="3" id="KW-1185">Reference proteome</keyword>
<accession>A0ABS3NXB4</accession>
<evidence type="ECO:0000259" key="1">
    <source>
        <dbReference type="SMART" id="SM01126"/>
    </source>
</evidence>
<dbReference type="SMART" id="SM01126">
    <property type="entry name" value="DDE_Tnp_IS1595"/>
    <property type="match status" value="1"/>
</dbReference>
<sequence length="342" mass="39779">MTASVNSLISDIQKLSVSQQEQLLSYLEDLLVLGTQVGQVTQEVKEFRFAKGKICPHCSAETVSRNGKYKGKQRYICKSYNKTFTDFTNSATYKSKKTLNKWLKYAKCMIAGYSIRKSAKIVEINIATSFFWKHKILDCIRSFFGVGSVEGVIEADEVFFAESFKGTKPSKMPRKSRKRGKQIKKRGISNEQVCIATTIDRQGNLIMELLCRGRMTHQELERLYDGRVGDNSIFCTDSHKSYVQFAKDFSLEHKRIQRGKHKEGIYHIQHINAVHSKLKKWMNKFNGVATKYISNYLYWFKWLQLFETDKEVVKIRNFMVQCNVAHAYTRITDFKEREPIFI</sequence>